<comment type="subcellular location">
    <subcellularLocation>
        <location evidence="1">Nucleus</location>
    </subcellularLocation>
</comment>
<evidence type="ECO:0000313" key="8">
    <source>
        <dbReference type="EMBL" id="KAF7632886.1"/>
    </source>
</evidence>
<keyword evidence="3" id="KW-0805">Transcription regulation</keyword>
<evidence type="ECO:0000259" key="7">
    <source>
        <dbReference type="Pfam" id="PF03299"/>
    </source>
</evidence>
<keyword evidence="9" id="KW-1185">Reference proteome</keyword>
<reference evidence="8" key="1">
    <citation type="journal article" date="2020" name="Ecol. Evol.">
        <title>Genome structure and content of the rice root-knot nematode (Meloidogyne graminicola).</title>
        <authorList>
            <person name="Phan N.T."/>
            <person name="Danchin E.G.J."/>
            <person name="Klopp C."/>
            <person name="Perfus-Barbeoch L."/>
            <person name="Kozlowski D.K."/>
            <person name="Koutsovoulos G.D."/>
            <person name="Lopez-Roques C."/>
            <person name="Bouchez O."/>
            <person name="Zahm M."/>
            <person name="Besnard G."/>
            <person name="Bellafiore S."/>
        </authorList>
    </citation>
    <scope>NUCLEOTIDE SEQUENCE</scope>
    <source>
        <strain evidence="8">VN-18</strain>
    </source>
</reference>
<name>A0A8S9ZHX8_9BILA</name>
<dbReference type="InterPro" id="IPR013854">
    <property type="entry name" value="TF_AP2_C"/>
</dbReference>
<comment type="caution">
    <text evidence="8">The sequence shown here is derived from an EMBL/GenBank/DDBJ whole genome shotgun (WGS) entry which is preliminary data.</text>
</comment>
<keyword evidence="6" id="KW-0539">Nucleus</keyword>
<evidence type="ECO:0000256" key="5">
    <source>
        <dbReference type="ARBA" id="ARBA00023163"/>
    </source>
</evidence>
<dbReference type="Pfam" id="PF03299">
    <property type="entry name" value="TF_AP-2"/>
    <property type="match status" value="1"/>
</dbReference>
<dbReference type="OrthoDB" id="6252992at2759"/>
<evidence type="ECO:0000313" key="9">
    <source>
        <dbReference type="Proteomes" id="UP000605970"/>
    </source>
</evidence>
<feature type="domain" description="Transcription factor AP-2 C-terminal" evidence="7">
    <location>
        <begin position="169"/>
        <end position="292"/>
    </location>
</feature>
<dbReference type="Proteomes" id="UP000605970">
    <property type="component" value="Unassembled WGS sequence"/>
</dbReference>
<organism evidence="8 9">
    <name type="scientific">Meloidogyne graminicola</name>
    <dbReference type="NCBI Taxonomy" id="189291"/>
    <lineage>
        <taxon>Eukaryota</taxon>
        <taxon>Metazoa</taxon>
        <taxon>Ecdysozoa</taxon>
        <taxon>Nematoda</taxon>
        <taxon>Chromadorea</taxon>
        <taxon>Rhabditida</taxon>
        <taxon>Tylenchina</taxon>
        <taxon>Tylenchomorpha</taxon>
        <taxon>Tylenchoidea</taxon>
        <taxon>Meloidogynidae</taxon>
        <taxon>Meloidogyninae</taxon>
        <taxon>Meloidogyne</taxon>
    </lineage>
</organism>
<gene>
    <name evidence="8" type="ORF">Mgra_00007745</name>
</gene>
<dbReference type="EMBL" id="JABEBT010000091">
    <property type="protein sequence ID" value="KAF7632886.1"/>
    <property type="molecule type" value="Genomic_DNA"/>
</dbReference>
<dbReference type="GO" id="GO:0005634">
    <property type="term" value="C:nucleus"/>
    <property type="evidence" value="ECO:0007669"/>
    <property type="project" value="UniProtKB-SubCell"/>
</dbReference>
<accession>A0A8S9ZHX8</accession>
<dbReference type="PRINTS" id="PR01748">
    <property type="entry name" value="AP2TNSCPFCT"/>
</dbReference>
<keyword evidence="4" id="KW-0238">DNA-binding</keyword>
<evidence type="ECO:0000256" key="1">
    <source>
        <dbReference type="ARBA" id="ARBA00004123"/>
    </source>
</evidence>
<sequence length="373" mass="41919">QLSPLLPKESEYIERKRPLAIQELLEKKKARLAHQVLPKITANVDMGTELQPIFNKLDESYIDKNKANELKEDTLFYCDTNRDDNETASCSSGGECSFSWASLSHTLPLYQPQKRPKSSNKKLNFDISSPLSSYASLVNSPTKNFDFLQNSGEIGENALAKSVPCDRIFAQVPGRLSLLSNVIKYKMTVGEVKRRLMGPESFNFSLLGALLRRAKMPEKSQMLVEELNQVGLSIPRGRRRLSQITLLSALTEAESLQLVSDFKRICEAEFPAKLMALEALSSFSKIKTTDITRVSELNNSIGDGKNNNSIRLQKLTSAIRLTNQFLELLSSDRSLSAENVFILDVLRLIKIKRIDCKMAQRESSFSCEQSSNK</sequence>
<protein>
    <submittedName>
        <fullName evidence="8">TF_AP-2 domain-containing protein</fullName>
    </submittedName>
</protein>
<dbReference type="PANTHER" id="PTHR10812">
    <property type="entry name" value="TRANSCRIPTION FACTOR AP-2"/>
    <property type="match status" value="1"/>
</dbReference>
<dbReference type="GO" id="GO:0042127">
    <property type="term" value="P:regulation of cell population proliferation"/>
    <property type="evidence" value="ECO:0007669"/>
    <property type="project" value="TreeGrafter"/>
</dbReference>
<evidence type="ECO:0000256" key="2">
    <source>
        <dbReference type="ARBA" id="ARBA00007770"/>
    </source>
</evidence>
<proteinExistence type="inferred from homology"/>
<keyword evidence="5" id="KW-0804">Transcription</keyword>
<dbReference type="PANTHER" id="PTHR10812:SF17">
    <property type="entry name" value="TRANSCRIPTION FACTOR AP-2, ISOFORM D"/>
    <property type="match status" value="1"/>
</dbReference>
<comment type="similarity">
    <text evidence="2">Belongs to the AP-2 family.</text>
</comment>
<evidence type="ECO:0000256" key="3">
    <source>
        <dbReference type="ARBA" id="ARBA00023015"/>
    </source>
</evidence>
<dbReference type="GO" id="GO:0000981">
    <property type="term" value="F:DNA-binding transcription factor activity, RNA polymerase II-specific"/>
    <property type="evidence" value="ECO:0007669"/>
    <property type="project" value="TreeGrafter"/>
</dbReference>
<dbReference type="GO" id="GO:0000977">
    <property type="term" value="F:RNA polymerase II transcription regulatory region sequence-specific DNA binding"/>
    <property type="evidence" value="ECO:0007669"/>
    <property type="project" value="TreeGrafter"/>
</dbReference>
<evidence type="ECO:0000256" key="6">
    <source>
        <dbReference type="ARBA" id="ARBA00023242"/>
    </source>
</evidence>
<feature type="non-terminal residue" evidence="8">
    <location>
        <position position="1"/>
    </location>
</feature>
<dbReference type="InterPro" id="IPR004979">
    <property type="entry name" value="TF_AP2"/>
</dbReference>
<dbReference type="AlphaFoldDB" id="A0A8S9ZHX8"/>
<evidence type="ECO:0000256" key="4">
    <source>
        <dbReference type="ARBA" id="ARBA00023125"/>
    </source>
</evidence>